<comment type="subcellular location">
    <subcellularLocation>
        <location evidence="2">Cytoplasm</location>
        <location evidence="2">Cytoskeleton</location>
        <location evidence="2">Spindle pole</location>
    </subcellularLocation>
    <subcellularLocation>
        <location evidence="1">Nucleus</location>
    </subcellularLocation>
</comment>
<feature type="coiled-coil region" evidence="11">
    <location>
        <begin position="217"/>
        <end position="251"/>
    </location>
</feature>
<keyword evidence="14" id="KW-1185">Reference proteome</keyword>
<evidence type="ECO:0000256" key="3">
    <source>
        <dbReference type="ARBA" id="ARBA00022618"/>
    </source>
</evidence>
<dbReference type="OrthoDB" id="6358435at2759"/>
<dbReference type="InterPro" id="IPR023238">
    <property type="entry name" value="FAM175"/>
</dbReference>
<dbReference type="GO" id="GO:0000922">
    <property type="term" value="C:spindle pole"/>
    <property type="evidence" value="ECO:0007669"/>
    <property type="project" value="UniProtKB-SubCell"/>
</dbReference>
<keyword evidence="7" id="KW-0206">Cytoskeleton</keyword>
<comment type="caution">
    <text evidence="13">The sequence shown here is derived from an EMBL/GenBank/DDBJ whole genome shotgun (WGS) entry which is preliminary data.</text>
</comment>
<dbReference type="GO" id="GO:0070536">
    <property type="term" value="P:protein K63-linked deubiquitination"/>
    <property type="evidence" value="ECO:0007669"/>
    <property type="project" value="TreeGrafter"/>
</dbReference>
<dbReference type="InterPro" id="IPR037518">
    <property type="entry name" value="MPN"/>
</dbReference>
<dbReference type="AlphaFoldDB" id="A0A9Q0EIN5"/>
<evidence type="ECO:0000256" key="8">
    <source>
        <dbReference type="ARBA" id="ARBA00023242"/>
    </source>
</evidence>
<keyword evidence="5" id="KW-0498">Mitosis</keyword>
<dbReference type="EMBL" id="JANIIK010000043">
    <property type="protein sequence ID" value="KAJ3606080.1"/>
    <property type="molecule type" value="Genomic_DNA"/>
</dbReference>
<dbReference type="InterPro" id="IPR023240">
    <property type="entry name" value="BRISC_Abraxas2"/>
</dbReference>
<comment type="similarity">
    <text evidence="10">Belongs to the FAM175 family. Abro1 subfamily.</text>
</comment>
<evidence type="ECO:0000256" key="2">
    <source>
        <dbReference type="ARBA" id="ARBA00004647"/>
    </source>
</evidence>
<dbReference type="GO" id="GO:0008017">
    <property type="term" value="F:microtubule binding"/>
    <property type="evidence" value="ECO:0007669"/>
    <property type="project" value="TreeGrafter"/>
</dbReference>
<dbReference type="PANTHER" id="PTHR31728:SF2">
    <property type="entry name" value="BRCA1-A COMPLEX SUBUNIT ABRAXAS 1"/>
    <property type="match status" value="1"/>
</dbReference>
<keyword evidence="7" id="KW-0963">Cytoplasm</keyword>
<dbReference type="PANTHER" id="PTHR31728">
    <property type="entry name" value="ABRAXAS FAMILY MEMBER"/>
    <property type="match status" value="1"/>
</dbReference>
<evidence type="ECO:0000256" key="1">
    <source>
        <dbReference type="ARBA" id="ARBA00004123"/>
    </source>
</evidence>
<evidence type="ECO:0000256" key="9">
    <source>
        <dbReference type="ARBA" id="ARBA00023306"/>
    </source>
</evidence>
<name>A0A9Q0EIN5_9TELE</name>
<evidence type="ECO:0000256" key="5">
    <source>
        <dbReference type="ARBA" id="ARBA00022776"/>
    </source>
</evidence>
<evidence type="ECO:0000259" key="12">
    <source>
        <dbReference type="PROSITE" id="PS50249"/>
    </source>
</evidence>
<reference evidence="13" key="1">
    <citation type="submission" date="2022-07" db="EMBL/GenBank/DDBJ databases">
        <title>Chromosome-level genome of Muraenolepis orangiensis.</title>
        <authorList>
            <person name="Kim J."/>
        </authorList>
    </citation>
    <scope>NUCLEOTIDE SEQUENCE</scope>
    <source>
        <strain evidence="13">KU_S4_2022</strain>
        <tissue evidence="13">Muscle</tissue>
    </source>
</reference>
<dbReference type="Pfam" id="PF21125">
    <property type="entry name" value="MPN_2A_DUB_like"/>
    <property type="match status" value="1"/>
</dbReference>
<keyword evidence="9" id="KW-0131">Cell cycle</keyword>
<evidence type="ECO:0000256" key="10">
    <source>
        <dbReference type="ARBA" id="ARBA00035115"/>
    </source>
</evidence>
<sequence>MADSTVYMPGIVLASVMFQHLNTDSDVEGFILGESKEEEKRAITDSTNDHVYFEHTIHVQKHITCYRLNKFYNGAGEVDMDILKKMLPDNMQNLIGWYRQRRNTEQRMTLRERLVHDNLQNALANPELIFLLLTPSEVTSTGSTHETEYAAFSSHKRRFHKVPVVVNNLGTLEDVVYRTSCAPCSAAGYHRVVQKHKSKFFSQDDTHGEVMEINKMYSSMQAELQKECKKVEKSEEEVQTLLAQLAALEKLISKKKSLIPEKGVLRPLIRGNLLLENSLKRRFPHSPLFHTQTLTLQGVPVAECLDPPPTLTSPHVASGPEP</sequence>
<accession>A0A9Q0EIN5</accession>
<dbReference type="PRINTS" id="PR02051">
    <property type="entry name" value="PROTEINF175"/>
</dbReference>
<dbReference type="GO" id="GO:0005874">
    <property type="term" value="C:microtubule"/>
    <property type="evidence" value="ECO:0007669"/>
    <property type="project" value="UniProtKB-KW"/>
</dbReference>
<evidence type="ECO:0000256" key="7">
    <source>
        <dbReference type="ARBA" id="ARBA00023212"/>
    </source>
</evidence>
<dbReference type="PROSITE" id="PS50249">
    <property type="entry name" value="MPN"/>
    <property type="match status" value="1"/>
</dbReference>
<evidence type="ECO:0000256" key="6">
    <source>
        <dbReference type="ARBA" id="ARBA00023054"/>
    </source>
</evidence>
<gene>
    <name evidence="13" type="ORF">NHX12_028123</name>
</gene>
<keyword evidence="8" id="KW-0539">Nucleus</keyword>
<organism evidence="13 14">
    <name type="scientific">Muraenolepis orangiensis</name>
    <name type="common">Patagonian moray cod</name>
    <dbReference type="NCBI Taxonomy" id="630683"/>
    <lineage>
        <taxon>Eukaryota</taxon>
        <taxon>Metazoa</taxon>
        <taxon>Chordata</taxon>
        <taxon>Craniata</taxon>
        <taxon>Vertebrata</taxon>
        <taxon>Euteleostomi</taxon>
        <taxon>Actinopterygii</taxon>
        <taxon>Neopterygii</taxon>
        <taxon>Teleostei</taxon>
        <taxon>Neoteleostei</taxon>
        <taxon>Acanthomorphata</taxon>
        <taxon>Zeiogadaria</taxon>
        <taxon>Gadariae</taxon>
        <taxon>Gadiformes</taxon>
        <taxon>Muraenolepidoidei</taxon>
        <taxon>Muraenolepididae</taxon>
        <taxon>Muraenolepis</taxon>
    </lineage>
</organism>
<proteinExistence type="inferred from homology"/>
<feature type="domain" description="MPN" evidence="12">
    <location>
        <begin position="6"/>
        <end position="158"/>
    </location>
</feature>
<evidence type="ECO:0000313" key="13">
    <source>
        <dbReference type="EMBL" id="KAJ3606080.1"/>
    </source>
</evidence>
<keyword evidence="6 11" id="KW-0175">Coiled coil</keyword>
<keyword evidence="4" id="KW-0493">Microtubule</keyword>
<dbReference type="PRINTS" id="PR02053">
    <property type="entry name" value="BRISCABRO1"/>
</dbReference>
<dbReference type="GO" id="GO:0051301">
    <property type="term" value="P:cell division"/>
    <property type="evidence" value="ECO:0007669"/>
    <property type="project" value="UniProtKB-KW"/>
</dbReference>
<dbReference type="GO" id="GO:0090307">
    <property type="term" value="P:mitotic spindle assembly"/>
    <property type="evidence" value="ECO:0007669"/>
    <property type="project" value="TreeGrafter"/>
</dbReference>
<evidence type="ECO:0000313" key="14">
    <source>
        <dbReference type="Proteomes" id="UP001148018"/>
    </source>
</evidence>
<dbReference type="GO" id="GO:0005634">
    <property type="term" value="C:nucleus"/>
    <property type="evidence" value="ECO:0007669"/>
    <property type="project" value="UniProtKB-SubCell"/>
</dbReference>
<protein>
    <recommendedName>
        <fullName evidence="12">MPN domain-containing protein</fullName>
    </recommendedName>
</protein>
<evidence type="ECO:0000256" key="11">
    <source>
        <dbReference type="SAM" id="Coils"/>
    </source>
</evidence>
<dbReference type="GO" id="GO:0008608">
    <property type="term" value="P:attachment of spindle microtubules to kinetochore"/>
    <property type="evidence" value="ECO:0007669"/>
    <property type="project" value="TreeGrafter"/>
</dbReference>
<evidence type="ECO:0000256" key="4">
    <source>
        <dbReference type="ARBA" id="ARBA00022701"/>
    </source>
</evidence>
<dbReference type="Proteomes" id="UP001148018">
    <property type="component" value="Unassembled WGS sequence"/>
</dbReference>
<dbReference type="GO" id="GO:0031593">
    <property type="term" value="F:polyubiquitin modification-dependent protein binding"/>
    <property type="evidence" value="ECO:0007669"/>
    <property type="project" value="TreeGrafter"/>
</dbReference>
<keyword evidence="3" id="KW-0132">Cell division</keyword>